<feature type="domain" description="Acyltransferase 3" evidence="2">
    <location>
        <begin position="10"/>
        <end position="338"/>
    </location>
</feature>
<keyword evidence="1" id="KW-0812">Transmembrane</keyword>
<dbReference type="AlphaFoldDB" id="V7D845"/>
<protein>
    <submittedName>
        <fullName evidence="3">Acyltransferase</fullName>
    </submittedName>
</protein>
<evidence type="ECO:0000313" key="4">
    <source>
        <dbReference type="Proteomes" id="UP000018511"/>
    </source>
</evidence>
<keyword evidence="3" id="KW-0808">Transferase</keyword>
<gene>
    <name evidence="3" type="ORF">O164_23910</name>
</gene>
<feature type="transmembrane region" description="Helical" evidence="1">
    <location>
        <begin position="281"/>
        <end position="304"/>
    </location>
</feature>
<dbReference type="GO" id="GO:0000271">
    <property type="term" value="P:polysaccharide biosynthetic process"/>
    <property type="evidence" value="ECO:0007669"/>
    <property type="project" value="TreeGrafter"/>
</dbReference>
<dbReference type="PANTHER" id="PTHR23028">
    <property type="entry name" value="ACETYLTRANSFERASE"/>
    <property type="match status" value="1"/>
</dbReference>
<feature type="transmembrane region" description="Helical" evidence="1">
    <location>
        <begin position="12"/>
        <end position="29"/>
    </location>
</feature>
<feature type="transmembrane region" description="Helical" evidence="1">
    <location>
        <begin position="49"/>
        <end position="67"/>
    </location>
</feature>
<dbReference type="Pfam" id="PF01757">
    <property type="entry name" value="Acyl_transf_3"/>
    <property type="match status" value="1"/>
</dbReference>
<dbReference type="PANTHER" id="PTHR23028:SF53">
    <property type="entry name" value="ACYL_TRANSF_3 DOMAIN-CONTAINING PROTEIN"/>
    <property type="match status" value="1"/>
</dbReference>
<feature type="transmembrane region" description="Helical" evidence="1">
    <location>
        <begin position="324"/>
        <end position="345"/>
    </location>
</feature>
<dbReference type="EMBL" id="AXUP01000406">
    <property type="protein sequence ID" value="ESW37441.1"/>
    <property type="molecule type" value="Genomic_DNA"/>
</dbReference>
<evidence type="ECO:0000259" key="2">
    <source>
        <dbReference type="Pfam" id="PF01757"/>
    </source>
</evidence>
<dbReference type="RefSeq" id="WP_023662771.1">
    <property type="nucleotide sequence ID" value="NZ_AXUP01000406.1"/>
</dbReference>
<accession>V7D845</accession>
<organism evidence="3 4">
    <name type="scientific">Pseudomonas taiwanensis SJ9</name>
    <dbReference type="NCBI Taxonomy" id="1388762"/>
    <lineage>
        <taxon>Bacteria</taxon>
        <taxon>Pseudomonadati</taxon>
        <taxon>Pseudomonadota</taxon>
        <taxon>Gammaproteobacteria</taxon>
        <taxon>Pseudomonadales</taxon>
        <taxon>Pseudomonadaceae</taxon>
        <taxon>Pseudomonas</taxon>
    </lineage>
</organism>
<evidence type="ECO:0000256" key="1">
    <source>
        <dbReference type="SAM" id="Phobius"/>
    </source>
</evidence>
<feature type="transmembrane region" description="Helical" evidence="1">
    <location>
        <begin position="255"/>
        <end position="274"/>
    </location>
</feature>
<feature type="transmembrane region" description="Helical" evidence="1">
    <location>
        <begin position="232"/>
        <end position="249"/>
    </location>
</feature>
<dbReference type="PATRIC" id="fig|1388762.3.peg.4596"/>
<keyword evidence="1" id="KW-0472">Membrane</keyword>
<feature type="transmembrane region" description="Helical" evidence="1">
    <location>
        <begin position="200"/>
        <end position="220"/>
    </location>
</feature>
<evidence type="ECO:0000313" key="3">
    <source>
        <dbReference type="EMBL" id="ESW37441.1"/>
    </source>
</evidence>
<sequence length="381" mass="42770">MSGNNIKKYDYIDALRGIAIALVVLVHASQSVKPLSDVLMRVMTEGARGVQLFYIASAITLCMSWSARREGDLRPVRDFYLRRIFRIAPMFYLAIALFLFLNGTAASYFAPNGISWWFVPVTALFLHGFHPETINSVVPGGWSVAVEMTFYLIFPLLVRIEKLKYLFLLLAAALLLQKANAPVASLIFQYEPAQEYLIDVFAFYNFIAQFPVFVIGLITYRYLAAQWRVDAKVVMLASAAFFVLSIEFWRPQQTFVPSHVVAGAIFAIFSIFLARKPIYLLVNPLTVLLGKLSFSMYLVHIAILKLLSGTRIPAAMGEGNLNSVLFFLFVLAITAVVSRMTYSVIEKPGIALGRRLIEKLEARHASELLVCNATKLNDSRQ</sequence>
<dbReference type="GO" id="GO:0016020">
    <property type="term" value="C:membrane"/>
    <property type="evidence" value="ECO:0007669"/>
    <property type="project" value="TreeGrafter"/>
</dbReference>
<reference evidence="3 4" key="1">
    <citation type="submission" date="2013-10" db="EMBL/GenBank/DDBJ databases">
        <title>Whole Genome Shotgun Sequence of Pseudomonas taiwanensis SJ9.</title>
        <authorList>
            <person name="Hong S.-J."/>
            <person name="Shin J.-H."/>
        </authorList>
    </citation>
    <scope>NUCLEOTIDE SEQUENCE [LARGE SCALE GENOMIC DNA]</scope>
    <source>
        <strain evidence="3 4">SJ9</strain>
    </source>
</reference>
<feature type="transmembrane region" description="Helical" evidence="1">
    <location>
        <begin position="140"/>
        <end position="158"/>
    </location>
</feature>
<dbReference type="InterPro" id="IPR002656">
    <property type="entry name" value="Acyl_transf_3_dom"/>
</dbReference>
<dbReference type="GO" id="GO:0016747">
    <property type="term" value="F:acyltransferase activity, transferring groups other than amino-acyl groups"/>
    <property type="evidence" value="ECO:0007669"/>
    <property type="project" value="InterPro"/>
</dbReference>
<feature type="transmembrane region" description="Helical" evidence="1">
    <location>
        <begin position="165"/>
        <end position="188"/>
    </location>
</feature>
<name>V7D845_9PSED</name>
<keyword evidence="3" id="KW-0012">Acyltransferase</keyword>
<dbReference type="InterPro" id="IPR050879">
    <property type="entry name" value="Acyltransferase_3"/>
</dbReference>
<feature type="transmembrane region" description="Helical" evidence="1">
    <location>
        <begin position="87"/>
        <end position="110"/>
    </location>
</feature>
<comment type="caution">
    <text evidence="3">The sequence shown here is derived from an EMBL/GenBank/DDBJ whole genome shotgun (WGS) entry which is preliminary data.</text>
</comment>
<keyword evidence="1" id="KW-1133">Transmembrane helix</keyword>
<dbReference type="Proteomes" id="UP000018511">
    <property type="component" value="Unassembled WGS sequence"/>
</dbReference>
<proteinExistence type="predicted"/>